<evidence type="ECO:0000256" key="3">
    <source>
        <dbReference type="ARBA" id="ARBA00011886"/>
    </source>
</evidence>
<dbReference type="PANTHER" id="PTHR11904:SF9">
    <property type="entry name" value="PURINE NUCLEOSIDE PHOSPHORYLASE-RELATED"/>
    <property type="match status" value="1"/>
</dbReference>
<evidence type="ECO:0000259" key="8">
    <source>
        <dbReference type="Pfam" id="PF12697"/>
    </source>
</evidence>
<evidence type="ECO:0000256" key="4">
    <source>
        <dbReference type="ARBA" id="ARBA00022676"/>
    </source>
</evidence>
<dbReference type="STRING" id="180088.A0A1J8Q7E3"/>
<evidence type="ECO:0000313" key="10">
    <source>
        <dbReference type="Proteomes" id="UP000183567"/>
    </source>
</evidence>
<keyword evidence="5" id="KW-0808">Transferase</keyword>
<proteinExistence type="inferred from homology"/>
<dbReference type="AlphaFoldDB" id="A0A1J8Q7E3"/>
<dbReference type="InterPro" id="IPR000845">
    <property type="entry name" value="Nucleoside_phosphorylase_d"/>
</dbReference>
<dbReference type="InterPro" id="IPR011268">
    <property type="entry name" value="Purine_phosphorylase"/>
</dbReference>
<feature type="domain" description="AB hydrolase-1" evidence="8">
    <location>
        <begin position="506"/>
        <end position="793"/>
    </location>
</feature>
<evidence type="ECO:0000256" key="1">
    <source>
        <dbReference type="ARBA" id="ARBA00005058"/>
    </source>
</evidence>
<dbReference type="SUPFAM" id="SSF53474">
    <property type="entry name" value="alpha/beta-Hydrolases"/>
    <property type="match status" value="1"/>
</dbReference>
<dbReference type="InterPro" id="IPR035994">
    <property type="entry name" value="Nucleoside_phosphorylase_sf"/>
</dbReference>
<dbReference type="EC" id="2.4.2.1" evidence="3"/>
<comment type="caution">
    <text evidence="9">The sequence shown here is derived from an EMBL/GenBank/DDBJ whole genome shotgun (WGS) entry which is preliminary data.</text>
</comment>
<gene>
    <name evidence="9" type="ORF">AZE42_01236</name>
</gene>
<keyword evidence="10" id="KW-1185">Reference proteome</keyword>
<dbReference type="Gene3D" id="3.40.50.1820">
    <property type="entry name" value="alpha/beta hydrolase"/>
    <property type="match status" value="1"/>
</dbReference>
<evidence type="ECO:0000259" key="7">
    <source>
        <dbReference type="Pfam" id="PF01048"/>
    </source>
</evidence>
<comment type="similarity">
    <text evidence="2">Belongs to the PNP/MTAP phosphorylase family.</text>
</comment>
<dbReference type="PANTHER" id="PTHR11904">
    <property type="entry name" value="METHYLTHIOADENOSINE/PURINE NUCLEOSIDE PHOSPHORYLASE"/>
    <property type="match status" value="1"/>
</dbReference>
<dbReference type="UniPathway" id="UPA00606"/>
<evidence type="ECO:0000313" key="9">
    <source>
        <dbReference type="EMBL" id="OJA17574.1"/>
    </source>
</evidence>
<dbReference type="Pfam" id="PF12697">
    <property type="entry name" value="Abhydrolase_6"/>
    <property type="match status" value="1"/>
</dbReference>
<reference evidence="9 10" key="1">
    <citation type="submission" date="2016-03" db="EMBL/GenBank/DDBJ databases">
        <title>Comparative genomics of the ectomycorrhizal sister species Rhizopogon vinicolor and Rhizopogon vesiculosus (Basidiomycota: Boletales) reveals a divergence of the mating type B locus.</title>
        <authorList>
            <person name="Mujic A.B."/>
            <person name="Kuo A."/>
            <person name="Tritt A."/>
            <person name="Lipzen A."/>
            <person name="Chen C."/>
            <person name="Johnson J."/>
            <person name="Sharma A."/>
            <person name="Barry K."/>
            <person name="Grigoriev I.V."/>
            <person name="Spatafora J.W."/>
        </authorList>
    </citation>
    <scope>NUCLEOTIDE SEQUENCE [LARGE SCALE GENOMIC DNA]</scope>
    <source>
        <strain evidence="9 10">AM-OR11-056</strain>
    </source>
</reference>
<dbReference type="EMBL" id="LVVM01001906">
    <property type="protein sequence ID" value="OJA17574.1"/>
    <property type="molecule type" value="Genomic_DNA"/>
</dbReference>
<dbReference type="InterPro" id="IPR000073">
    <property type="entry name" value="AB_hydrolase_1"/>
</dbReference>
<dbReference type="Pfam" id="PF01048">
    <property type="entry name" value="PNP_UDP_1"/>
    <property type="match status" value="1"/>
</dbReference>
<dbReference type="CDD" id="cd09009">
    <property type="entry name" value="PNP-EcPNPII_like"/>
    <property type="match status" value="1"/>
</dbReference>
<dbReference type="GO" id="GO:0004731">
    <property type="term" value="F:purine-nucleoside phosphorylase activity"/>
    <property type="evidence" value="ECO:0007669"/>
    <property type="project" value="UniProtKB-EC"/>
</dbReference>
<evidence type="ECO:0000256" key="2">
    <source>
        <dbReference type="ARBA" id="ARBA00006751"/>
    </source>
</evidence>
<keyword evidence="4" id="KW-0328">Glycosyltransferase</keyword>
<dbReference type="GO" id="GO:0005737">
    <property type="term" value="C:cytoplasm"/>
    <property type="evidence" value="ECO:0007669"/>
    <property type="project" value="TreeGrafter"/>
</dbReference>
<feature type="domain" description="Nucleoside phosphorylase" evidence="7">
    <location>
        <begin position="160"/>
        <end position="287"/>
    </location>
</feature>
<sequence>MTTPALPFAQTIATISRLVTDPRLQHPRIGIVCGSGLSTLVSSLKDVVLLPYSQLEGFGDSTVVGQKSTLAFGLMGKDNVPVVAMLGRVSEVQDHFVDGLLNGKTTVPSVRGSQAGSRNVWYQSHEETGGQGCYHNERRWVIDTSDIRWNKYGFSSMSSPRLKEGAVVVIRDHFALPNLTGMNPSFGPLTSTEYPRFIPLGDAYSPRLRRLAFLSSHYLNFDSSALAEGTYAWVAGPAYETPAEGRFLRNAGAHVVGMSTIPEVVAAREEKLEVLVLSLVTNMVVIPDDYRSIKAEVEAELAGHPVELPPMSTASHEEVLETGRQKAEGRSFLQRIRTDTPGPNRLWSDTYIIAHHATLLLPFLTVTASMPSTYAFEQTPPWISVNPRPFLPFRRHSEDLEKPPLPSPPRNELFNDSYIVSTHLVPAACPRLTPDIPLPVIPEFSTNISERKRHIEHAATKIRELHDLFVQGKLGGERSEKLLWNCINRYVKRAQVCSDGKKGLTLLLANGNSFPKEIWETTLRYLLSSPSASLIDEVWSWEAVQHGDAALVNESNLSGIYDWRDNARDIAHFLLHYLPEDASSKALPTHLHLLPATISGYRQTKGFLSRSVVAVGHSFGGTSLIFAAIDFPALFSSMVLVDPYIVQNGTVFFPLADSFTSLARRDSWPSREEASRLFKASPFFGTWHPDTLQLYLTYGLCENSQGRVKLKMSSLQESLVLVDRTGPIEAWELLERVDERIELRWILPGKPSYKGINDEQATRVRVWRRPANSSNVVIHSTGHLIAQESPEELDGLKGHSQSDYDRLIVLDKEEVAEFDTPFNFAQKEDGIFSIRSRTEPKLNAPNAFKCVRSSVL</sequence>
<evidence type="ECO:0000256" key="5">
    <source>
        <dbReference type="ARBA" id="ARBA00022679"/>
    </source>
</evidence>
<dbReference type="Gene3D" id="3.40.50.1580">
    <property type="entry name" value="Nucleoside phosphorylase domain"/>
    <property type="match status" value="2"/>
</dbReference>
<dbReference type="GO" id="GO:0009116">
    <property type="term" value="P:nucleoside metabolic process"/>
    <property type="evidence" value="ECO:0007669"/>
    <property type="project" value="InterPro"/>
</dbReference>
<evidence type="ECO:0000256" key="6">
    <source>
        <dbReference type="ARBA" id="ARBA00031036"/>
    </source>
</evidence>
<accession>A0A1J8Q7E3</accession>
<name>A0A1J8Q7E3_9AGAM</name>
<dbReference type="SUPFAM" id="SSF53167">
    <property type="entry name" value="Purine and uridine phosphorylases"/>
    <property type="match status" value="2"/>
</dbReference>
<comment type="pathway">
    <text evidence="1">Purine metabolism; purine nucleoside salvage.</text>
</comment>
<protein>
    <recommendedName>
        <fullName evidence="3">purine-nucleoside phosphorylase</fullName>
        <ecNumber evidence="3">2.4.2.1</ecNumber>
    </recommendedName>
    <alternativeName>
        <fullName evidence="6">Inosine-guanosine phosphorylase</fullName>
    </alternativeName>
</protein>
<dbReference type="OrthoDB" id="10261782at2759"/>
<dbReference type="Proteomes" id="UP000183567">
    <property type="component" value="Unassembled WGS sequence"/>
</dbReference>
<organism evidence="9 10">
    <name type="scientific">Rhizopogon vesiculosus</name>
    <dbReference type="NCBI Taxonomy" id="180088"/>
    <lineage>
        <taxon>Eukaryota</taxon>
        <taxon>Fungi</taxon>
        <taxon>Dikarya</taxon>
        <taxon>Basidiomycota</taxon>
        <taxon>Agaricomycotina</taxon>
        <taxon>Agaricomycetes</taxon>
        <taxon>Agaricomycetidae</taxon>
        <taxon>Boletales</taxon>
        <taxon>Suillineae</taxon>
        <taxon>Rhizopogonaceae</taxon>
        <taxon>Rhizopogon</taxon>
    </lineage>
</organism>
<dbReference type="InterPro" id="IPR029058">
    <property type="entry name" value="AB_hydrolase_fold"/>
</dbReference>